<dbReference type="EMBL" id="JAPDRN010000104">
    <property type="protein sequence ID" value="KAJ9622935.1"/>
    <property type="molecule type" value="Genomic_DNA"/>
</dbReference>
<dbReference type="AlphaFoldDB" id="A0AA38XUG0"/>
<evidence type="ECO:0000313" key="1">
    <source>
        <dbReference type="EMBL" id="KAJ9622935.1"/>
    </source>
</evidence>
<gene>
    <name evidence="1" type="ORF">H2204_011415</name>
</gene>
<reference evidence="1" key="1">
    <citation type="submission" date="2022-10" db="EMBL/GenBank/DDBJ databases">
        <title>Culturing micro-colonial fungi from biological soil crusts in the Mojave desert and describing Neophaeococcomyces mojavensis, and introducing the new genera and species Taxawa tesnikishii.</title>
        <authorList>
            <person name="Kurbessoian T."/>
            <person name="Stajich J.E."/>
        </authorList>
    </citation>
    <scope>NUCLEOTIDE SEQUENCE</scope>
    <source>
        <strain evidence="1">TK_35</strain>
    </source>
</reference>
<organism evidence="1">
    <name type="scientific">Knufia peltigerae</name>
    <dbReference type="NCBI Taxonomy" id="1002370"/>
    <lineage>
        <taxon>Eukaryota</taxon>
        <taxon>Fungi</taxon>
        <taxon>Dikarya</taxon>
        <taxon>Ascomycota</taxon>
        <taxon>Pezizomycotina</taxon>
        <taxon>Eurotiomycetes</taxon>
        <taxon>Chaetothyriomycetidae</taxon>
        <taxon>Chaetothyriales</taxon>
        <taxon>Trichomeriaceae</taxon>
        <taxon>Knufia</taxon>
    </lineage>
</organism>
<accession>A0AA38XUG0</accession>
<protein>
    <submittedName>
        <fullName evidence="1">Uncharacterized protein</fullName>
    </submittedName>
</protein>
<name>A0AA38XUG0_9EURO</name>
<sequence length="346" mass="36704">MQQALAAIDTHAQRAIVSQAERGTVLPIAIQLHAHFAPGQHVERCVTRQERRQPFAVEFLQRRQQACQHRGHHRVAIHRCAGQCVQVHPRLGDLFGEGRRHVHVDADADHCTRRAGVFATTLGQQAHQLAAINQHIVRPLQLRLRIAQVVQGFGDGDAGDQAQPGQAAEATLEQAQYRQIHMRGQRRGPGAPATATAAGLALGQHDADTALGRAAAQQFGVGGVHRPGHLQVVQQCCGLLGQAGADGLGLQQVDRPGQPVALASTPFNLDTGGPKPLNTLPNGGPGLAQLTGQGVAGQATGSEFGQQLAIVHGSFHKVRTELCGKAASDARWAWFRRASNLAPGSG</sequence>
<proteinExistence type="predicted"/>
<comment type="caution">
    <text evidence="1">The sequence shown here is derived from an EMBL/GenBank/DDBJ whole genome shotgun (WGS) entry which is preliminary data.</text>
</comment>